<name>A0A6L6WGV6_9RHOB</name>
<dbReference type="GO" id="GO:0005576">
    <property type="term" value="C:extracellular region"/>
    <property type="evidence" value="ECO:0007669"/>
    <property type="project" value="UniProtKB-SubCell"/>
</dbReference>
<feature type="region of interest" description="Disordered" evidence="3">
    <location>
        <begin position="141"/>
        <end position="190"/>
    </location>
</feature>
<dbReference type="PANTHER" id="PTHR38340:SF1">
    <property type="entry name" value="S-LAYER PROTEIN"/>
    <property type="match status" value="1"/>
</dbReference>
<accession>A0A6L6WGV6</accession>
<dbReference type="AlphaFoldDB" id="A0A6L6WGV6"/>
<dbReference type="InterPro" id="IPR028992">
    <property type="entry name" value="Hedgehog/Intein_dom"/>
</dbReference>
<dbReference type="PRINTS" id="PR00313">
    <property type="entry name" value="CABNDNGRPT"/>
</dbReference>
<dbReference type="Gene3D" id="2.150.10.10">
    <property type="entry name" value="Serralysin-like metalloprotease, C-terminal"/>
    <property type="match status" value="2"/>
</dbReference>
<dbReference type="SUPFAM" id="SSF51120">
    <property type="entry name" value="beta-Roll"/>
    <property type="match status" value="1"/>
</dbReference>
<dbReference type="Pfam" id="PF13403">
    <property type="entry name" value="Hint_2"/>
    <property type="match status" value="1"/>
</dbReference>
<proteinExistence type="predicted"/>
<reference evidence="5 6" key="1">
    <citation type="submission" date="2019-12" db="EMBL/GenBank/DDBJ databases">
        <authorList>
            <person name="Zhang Y.-J."/>
        </authorList>
    </citation>
    <scope>NUCLEOTIDE SEQUENCE [LARGE SCALE GENOMIC DNA]</scope>
    <source>
        <strain evidence="5 6">CY05</strain>
    </source>
</reference>
<keyword evidence="6" id="KW-1185">Reference proteome</keyword>
<evidence type="ECO:0000256" key="1">
    <source>
        <dbReference type="ARBA" id="ARBA00004613"/>
    </source>
</evidence>
<sequence>MPSGYLVSLGADNALGADDVIGGAWTGFTTDTDLGSGQWIFTGIDGGTNYTDTQEPGQYHLATNGNIYFIPQFGEVDTLTNADVVTAPTYPVVPDHQVDGSAGADVIDSSYTDSDGDSIDETTNNADLVYGNGGSDDISSGSGDDWIYGGSGNDTVDGGSGNDVIYGDESTAGTESLNWDAQGSDEQDVSDGFTQTTGHIDVSVSFANDGNNTPQFSLETSDTIYVAGGEDFNDNSSLYLYGNGDDATSTTSINFAANGNSDVSNEVENVVFRISDIDFGSGNHRDIVTVNAYDADGNPVSVTLTVSDNGSNTDVVSGNTITAGSDGENAGDATGSALVEIDGPVSNIEIIYSNQLGGTQAIWVSDVFFDTIPNPPGDDQLNGGLGNDTIYGQDGNDIITGGAGDDLLDGGQGNDTLNVAQGDRALGGDGDDLFILTDQGEAGSGDVTITGGEGDETSGDTLNLNGQADLSTLNLTTNIPGELAGTVELFDGSVVTFSNIENIICFTPGTLIDTAQGPRPIEALKAGDLIVTRDHGLQPLRWIGSRTVAATGDFAPIEVSPLLLPDATAPLLVSPQHRLLWSGPRAQMLFGTDEVLVAARHLLSNPAVTRRIGGSVTYMHVMLDQHQVIYANGAATESFYPGDQAIGALSDAGRDEMLTLFPELRSHAGALGDTARLCLKAHEGILLAA</sequence>
<gene>
    <name evidence="5" type="ORF">GO984_08285</name>
</gene>
<feature type="compositionally biased region" description="Polar residues" evidence="3">
    <location>
        <begin position="171"/>
        <end position="181"/>
    </location>
</feature>
<evidence type="ECO:0000256" key="2">
    <source>
        <dbReference type="ARBA" id="ARBA00022525"/>
    </source>
</evidence>
<dbReference type="InterPro" id="IPR036844">
    <property type="entry name" value="Hint_dom_sf"/>
</dbReference>
<comment type="caution">
    <text evidence="5">The sequence shown here is derived from an EMBL/GenBank/DDBJ whole genome shotgun (WGS) entry which is preliminary data.</text>
</comment>
<dbReference type="EMBL" id="WQLV01000004">
    <property type="protein sequence ID" value="MVO15805.1"/>
    <property type="molecule type" value="Genomic_DNA"/>
</dbReference>
<evidence type="ECO:0000259" key="4">
    <source>
        <dbReference type="Pfam" id="PF13403"/>
    </source>
</evidence>
<dbReference type="Gene3D" id="2.170.16.10">
    <property type="entry name" value="Hedgehog/Intein (Hint) domain"/>
    <property type="match status" value="1"/>
</dbReference>
<dbReference type="GO" id="GO:0005509">
    <property type="term" value="F:calcium ion binding"/>
    <property type="evidence" value="ECO:0007669"/>
    <property type="project" value="InterPro"/>
</dbReference>
<evidence type="ECO:0000313" key="6">
    <source>
        <dbReference type="Proteomes" id="UP000478892"/>
    </source>
</evidence>
<dbReference type="InterPro" id="IPR018511">
    <property type="entry name" value="Hemolysin-typ_Ca-bd_CS"/>
</dbReference>
<evidence type="ECO:0000256" key="3">
    <source>
        <dbReference type="SAM" id="MobiDB-lite"/>
    </source>
</evidence>
<dbReference type="SUPFAM" id="SSF51294">
    <property type="entry name" value="Hedgehog/intein (Hint) domain"/>
    <property type="match status" value="1"/>
</dbReference>
<dbReference type="InterPro" id="IPR001343">
    <property type="entry name" value="Hemolysn_Ca-bd"/>
</dbReference>
<dbReference type="Pfam" id="PF00353">
    <property type="entry name" value="HemolysinCabind"/>
    <property type="match status" value="3"/>
</dbReference>
<keyword evidence="2" id="KW-0964">Secreted</keyword>
<protein>
    <submittedName>
        <fullName evidence="5">Type I secretion protein</fullName>
    </submittedName>
</protein>
<dbReference type="PROSITE" id="PS00330">
    <property type="entry name" value="HEMOLYSIN_CALCIUM"/>
    <property type="match status" value="3"/>
</dbReference>
<feature type="region of interest" description="Disordered" evidence="3">
    <location>
        <begin position="97"/>
        <end position="119"/>
    </location>
</feature>
<organism evidence="5 6">
    <name type="scientific">Parasedimentitalea huanghaiensis</name>
    <dbReference type="NCBI Taxonomy" id="2682100"/>
    <lineage>
        <taxon>Bacteria</taxon>
        <taxon>Pseudomonadati</taxon>
        <taxon>Pseudomonadota</taxon>
        <taxon>Alphaproteobacteria</taxon>
        <taxon>Rhodobacterales</taxon>
        <taxon>Paracoccaceae</taxon>
        <taxon>Parasedimentitalea</taxon>
    </lineage>
</organism>
<dbReference type="PANTHER" id="PTHR38340">
    <property type="entry name" value="S-LAYER PROTEIN"/>
    <property type="match status" value="1"/>
</dbReference>
<dbReference type="Proteomes" id="UP000478892">
    <property type="component" value="Unassembled WGS sequence"/>
</dbReference>
<evidence type="ECO:0000313" key="5">
    <source>
        <dbReference type="EMBL" id="MVO15805.1"/>
    </source>
</evidence>
<comment type="subcellular location">
    <subcellularLocation>
        <location evidence="1">Secreted</location>
    </subcellularLocation>
</comment>
<feature type="domain" description="Hedgehog/Intein (Hint)" evidence="4">
    <location>
        <begin position="504"/>
        <end position="643"/>
    </location>
</feature>
<dbReference type="InterPro" id="IPR050557">
    <property type="entry name" value="RTX_toxin/Mannuronan_C5-epim"/>
</dbReference>
<dbReference type="InterPro" id="IPR011049">
    <property type="entry name" value="Serralysin-like_metalloprot_C"/>
</dbReference>
<dbReference type="RefSeq" id="WP_157022073.1">
    <property type="nucleotide sequence ID" value="NZ_WQLV01000004.1"/>
</dbReference>